<sequence length="108" mass="12035">MNPATLSLHRGELRDGRSTRVLAGPLPKSNAPLSCPRETWKRLSRPTCLRLAWQIYRRLLAALLPPEFGKTDGAQRGVAPPPFRPSFNSDGLFGDQKVKVQIAVFKEL</sequence>
<reference evidence="1 2" key="1">
    <citation type="submission" date="2019-03" db="EMBL/GenBank/DDBJ databases">
        <title>First draft genome of Liparis tanakae, snailfish: a comprehensive survey of snailfish specific genes.</title>
        <authorList>
            <person name="Kim W."/>
            <person name="Song I."/>
            <person name="Jeong J.-H."/>
            <person name="Kim D."/>
            <person name="Kim S."/>
            <person name="Ryu S."/>
            <person name="Song J.Y."/>
            <person name="Lee S.K."/>
        </authorList>
    </citation>
    <scope>NUCLEOTIDE SEQUENCE [LARGE SCALE GENOMIC DNA]</scope>
    <source>
        <tissue evidence="1">Muscle</tissue>
    </source>
</reference>
<organism evidence="1 2">
    <name type="scientific">Liparis tanakae</name>
    <name type="common">Tanaka's snailfish</name>
    <dbReference type="NCBI Taxonomy" id="230148"/>
    <lineage>
        <taxon>Eukaryota</taxon>
        <taxon>Metazoa</taxon>
        <taxon>Chordata</taxon>
        <taxon>Craniata</taxon>
        <taxon>Vertebrata</taxon>
        <taxon>Euteleostomi</taxon>
        <taxon>Actinopterygii</taxon>
        <taxon>Neopterygii</taxon>
        <taxon>Teleostei</taxon>
        <taxon>Neoteleostei</taxon>
        <taxon>Acanthomorphata</taxon>
        <taxon>Eupercaria</taxon>
        <taxon>Perciformes</taxon>
        <taxon>Cottioidei</taxon>
        <taxon>Cottales</taxon>
        <taxon>Liparidae</taxon>
        <taxon>Liparis</taxon>
    </lineage>
</organism>
<comment type="caution">
    <text evidence="1">The sequence shown here is derived from an EMBL/GenBank/DDBJ whole genome shotgun (WGS) entry which is preliminary data.</text>
</comment>
<gene>
    <name evidence="1" type="ORF">EYF80_041805</name>
</gene>
<accession>A0A4Z2G5W4</accession>
<protein>
    <submittedName>
        <fullName evidence="1">Uncharacterized protein</fullName>
    </submittedName>
</protein>
<evidence type="ECO:0000313" key="2">
    <source>
        <dbReference type="Proteomes" id="UP000314294"/>
    </source>
</evidence>
<keyword evidence="2" id="KW-1185">Reference proteome</keyword>
<name>A0A4Z2G5W4_9TELE</name>
<evidence type="ECO:0000313" key="1">
    <source>
        <dbReference type="EMBL" id="TNN47982.1"/>
    </source>
</evidence>
<dbReference type="EMBL" id="SRLO01000716">
    <property type="protein sequence ID" value="TNN47982.1"/>
    <property type="molecule type" value="Genomic_DNA"/>
</dbReference>
<proteinExistence type="predicted"/>
<dbReference type="Proteomes" id="UP000314294">
    <property type="component" value="Unassembled WGS sequence"/>
</dbReference>
<dbReference type="AlphaFoldDB" id="A0A4Z2G5W4"/>